<dbReference type="SUPFAM" id="SSF46955">
    <property type="entry name" value="Putative DNA-binding domain"/>
    <property type="match status" value="1"/>
</dbReference>
<sequence>MKISEVAAKTGLTIDTLRFYEKIGLITPPPRDDAGRRSYDPDILGWVRFLDQLNATGMKQADRIRYARLRAQGPATYAERRQMLEDHRTAIAAQLVQLQDTLKLMDQKVVHYRALEAQHIEPEPTHD</sequence>
<feature type="domain" description="HTH merR-type" evidence="2">
    <location>
        <begin position="1"/>
        <end position="69"/>
    </location>
</feature>
<reference evidence="3 4" key="1">
    <citation type="submission" date="2016-10" db="EMBL/GenBank/DDBJ databases">
        <authorList>
            <person name="de Groot N.N."/>
        </authorList>
    </citation>
    <scope>NUCLEOTIDE SEQUENCE [LARGE SCALE GENOMIC DNA]</scope>
    <source>
        <strain evidence="3 4">DSM 22007</strain>
    </source>
</reference>
<dbReference type="EMBL" id="FOEP01000006">
    <property type="protein sequence ID" value="SEQ38272.1"/>
    <property type="molecule type" value="Genomic_DNA"/>
</dbReference>
<dbReference type="PANTHER" id="PTHR30204:SF98">
    <property type="entry name" value="HTH-TYPE TRANSCRIPTIONAL REGULATOR ADHR"/>
    <property type="match status" value="1"/>
</dbReference>
<dbReference type="RefSeq" id="WP_090269824.1">
    <property type="nucleotide sequence ID" value="NZ_FOEP01000006.1"/>
</dbReference>
<dbReference type="GO" id="GO:0003677">
    <property type="term" value="F:DNA binding"/>
    <property type="evidence" value="ECO:0007669"/>
    <property type="project" value="UniProtKB-KW"/>
</dbReference>
<dbReference type="PROSITE" id="PS00552">
    <property type="entry name" value="HTH_MERR_1"/>
    <property type="match status" value="1"/>
</dbReference>
<dbReference type="PRINTS" id="PR00040">
    <property type="entry name" value="HTHMERR"/>
</dbReference>
<dbReference type="OrthoDB" id="9802944at2"/>
<dbReference type="CDD" id="cd01109">
    <property type="entry name" value="HTH_YyaN"/>
    <property type="match status" value="1"/>
</dbReference>
<evidence type="ECO:0000259" key="2">
    <source>
        <dbReference type="PROSITE" id="PS50937"/>
    </source>
</evidence>
<name>A0A1H9FK32_9RHOB</name>
<organism evidence="3 4">
    <name type="scientific">Thalassovita taeanensis</name>
    <dbReference type="NCBI Taxonomy" id="657014"/>
    <lineage>
        <taxon>Bacteria</taxon>
        <taxon>Pseudomonadati</taxon>
        <taxon>Pseudomonadota</taxon>
        <taxon>Alphaproteobacteria</taxon>
        <taxon>Rhodobacterales</taxon>
        <taxon>Roseobacteraceae</taxon>
        <taxon>Thalassovita</taxon>
    </lineage>
</organism>
<dbReference type="InterPro" id="IPR047057">
    <property type="entry name" value="MerR_fam"/>
</dbReference>
<accession>A0A1H9FK32</accession>
<keyword evidence="1 3" id="KW-0238">DNA-binding</keyword>
<dbReference type="Pfam" id="PF00376">
    <property type="entry name" value="MerR"/>
    <property type="match status" value="1"/>
</dbReference>
<proteinExistence type="predicted"/>
<keyword evidence="4" id="KW-1185">Reference proteome</keyword>
<gene>
    <name evidence="3" type="ORF">SAMN04488092_106124</name>
</gene>
<evidence type="ECO:0000256" key="1">
    <source>
        <dbReference type="ARBA" id="ARBA00023125"/>
    </source>
</evidence>
<dbReference type="PANTHER" id="PTHR30204">
    <property type="entry name" value="REDOX-CYCLING DRUG-SENSING TRANSCRIPTIONAL ACTIVATOR SOXR"/>
    <property type="match status" value="1"/>
</dbReference>
<dbReference type="GO" id="GO:0003700">
    <property type="term" value="F:DNA-binding transcription factor activity"/>
    <property type="evidence" value="ECO:0007669"/>
    <property type="project" value="InterPro"/>
</dbReference>
<dbReference type="STRING" id="657014.SAMN04488092_106124"/>
<dbReference type="Gene3D" id="1.10.1660.10">
    <property type="match status" value="1"/>
</dbReference>
<dbReference type="PROSITE" id="PS50937">
    <property type="entry name" value="HTH_MERR_2"/>
    <property type="match status" value="1"/>
</dbReference>
<dbReference type="AlphaFoldDB" id="A0A1H9FK32"/>
<dbReference type="Proteomes" id="UP000198634">
    <property type="component" value="Unassembled WGS sequence"/>
</dbReference>
<evidence type="ECO:0000313" key="3">
    <source>
        <dbReference type="EMBL" id="SEQ38272.1"/>
    </source>
</evidence>
<evidence type="ECO:0000313" key="4">
    <source>
        <dbReference type="Proteomes" id="UP000198634"/>
    </source>
</evidence>
<dbReference type="InterPro" id="IPR009061">
    <property type="entry name" value="DNA-bd_dom_put_sf"/>
</dbReference>
<dbReference type="InterPro" id="IPR000551">
    <property type="entry name" value="MerR-type_HTH_dom"/>
</dbReference>
<protein>
    <submittedName>
        <fullName evidence="3">DNA-binding transcriptional regulator, MerR family</fullName>
    </submittedName>
</protein>
<dbReference type="SMART" id="SM00422">
    <property type="entry name" value="HTH_MERR"/>
    <property type="match status" value="1"/>
</dbReference>